<feature type="compositionally biased region" description="Low complexity" evidence="2">
    <location>
        <begin position="153"/>
        <end position="171"/>
    </location>
</feature>
<protein>
    <submittedName>
        <fullName evidence="4">Uncharacterized protein</fullName>
    </submittedName>
</protein>
<proteinExistence type="predicted"/>
<evidence type="ECO:0000256" key="3">
    <source>
        <dbReference type="SAM" id="Phobius"/>
    </source>
</evidence>
<evidence type="ECO:0000313" key="4">
    <source>
        <dbReference type="EMBL" id="SQF91875.1"/>
    </source>
</evidence>
<feature type="region of interest" description="Disordered" evidence="2">
    <location>
        <begin position="153"/>
        <end position="180"/>
    </location>
</feature>
<sequence>MVTDQELGELFAKIGFKVDLKGIQQAKAVMKALEAQARNTGKAIDKALKGTGGAGQAAKNMVVAQQAQTKAQHQAQLQNAKLAKINNSSRASGLKTQQQQVALQIKQAQLAAQQQKAAYAAAKAQALQHAQAVGHQIQQSRLANLQQQHQIRAARAAAQQHAANRRAAGQANTPGHGGPRSAHGGGLLGVGSHAIHRFGGVGRFAGGVTGGAEGALGGLEGLAGGLGRAAMGLGAVAGAAALVVAAFAAIVAASTGFARAAERAANTRNQRLGQFQAVGDKTPENAARMNNRFENFAQTEGLSTKELGADYSKIVGALSSKVGVDKAANTAEGIFRYGKAQHLSNENMSKISLGMRQALGKGQLFSEEWTGQIAEHLGAHANEFGAEAWQKASGGKLTGDEALKAFGKDRQDRKISGDALTRFMMELGKTLDQHANDGGLLDKARNTQDSWDNRIANQYQANMASAFDNTGLETTMPALYSSLVEFLKAIEPQFEALGRSSSTVLDGVTGMVKGLTELANWFNNGKSYFDPKFMQDLSSAMDELGTSFTTYYHTIKQAFGIADDVGVFKTVGETLIGVITAVVDAITTFADVITYLLRKVQDGLHFVGKIDDDKYDQIVKQREVDDKQRADIVARRELDRQGGGPMPNPAGNVDPTAPWRLTDGSDIPKLDTVVAPDAGPKAFPNMVGATPKTPLVQPAVNGQAAASAVNNNVVNTITLNQAPITLNGVAPEEMKGVLEDHRRETERTMQDIVNKLSPARAAATQSQARGN</sequence>
<accession>A0A3M3XTA1</accession>
<dbReference type="GeneID" id="61639949"/>
<keyword evidence="1" id="KW-0175">Coiled coil</keyword>
<keyword evidence="3" id="KW-1133">Transmembrane helix</keyword>
<feature type="transmembrane region" description="Helical" evidence="3">
    <location>
        <begin position="229"/>
        <end position="253"/>
    </location>
</feature>
<gene>
    <name evidence="4" type="ORF">NCTC10038_03303</name>
</gene>
<evidence type="ECO:0000256" key="1">
    <source>
        <dbReference type="SAM" id="Coils"/>
    </source>
</evidence>
<dbReference type="AlphaFoldDB" id="A0A3M3XTA1"/>
<reference evidence="4 5" key="1">
    <citation type="submission" date="2018-06" db="EMBL/GenBank/DDBJ databases">
        <authorList>
            <consortium name="Pathogen Informatics"/>
            <person name="Doyle S."/>
        </authorList>
    </citation>
    <scope>NUCLEOTIDE SEQUENCE [LARGE SCALE GENOMIC DNA]</scope>
    <source>
        <strain evidence="4 5">NCTC10038</strain>
    </source>
</reference>
<keyword evidence="3" id="KW-0472">Membrane</keyword>
<keyword evidence="3" id="KW-0812">Transmembrane</keyword>
<dbReference type="RefSeq" id="WP_157750154.1">
    <property type="nucleotide sequence ID" value="NZ_CBCRXZ010000002.1"/>
</dbReference>
<evidence type="ECO:0000313" key="5">
    <source>
        <dbReference type="Proteomes" id="UP000248640"/>
    </source>
</evidence>
<organism evidence="4 5">
    <name type="scientific">Pseudomonas fluorescens</name>
    <dbReference type="NCBI Taxonomy" id="294"/>
    <lineage>
        <taxon>Bacteria</taxon>
        <taxon>Pseudomonadati</taxon>
        <taxon>Pseudomonadota</taxon>
        <taxon>Gammaproteobacteria</taxon>
        <taxon>Pseudomonadales</taxon>
        <taxon>Pseudomonadaceae</taxon>
        <taxon>Pseudomonas</taxon>
    </lineage>
</organism>
<dbReference type="EMBL" id="LS483372">
    <property type="protein sequence ID" value="SQF91875.1"/>
    <property type="molecule type" value="Genomic_DNA"/>
</dbReference>
<feature type="coiled-coil region" evidence="1">
    <location>
        <begin position="23"/>
        <end position="125"/>
    </location>
</feature>
<evidence type="ECO:0000256" key="2">
    <source>
        <dbReference type="SAM" id="MobiDB-lite"/>
    </source>
</evidence>
<name>A0A3M3XTA1_PSEFL</name>
<dbReference type="Proteomes" id="UP000248640">
    <property type="component" value="Chromosome 1"/>
</dbReference>